<dbReference type="PROSITE" id="PS50851">
    <property type="entry name" value="CHEW"/>
    <property type="match status" value="1"/>
</dbReference>
<dbReference type="InterPro" id="IPR036061">
    <property type="entry name" value="CheW-like_dom_sf"/>
</dbReference>
<dbReference type="HOGENOM" id="CLU_048995_3_1_6"/>
<dbReference type="Pfam" id="PF01584">
    <property type="entry name" value="CheW"/>
    <property type="match status" value="1"/>
</dbReference>
<dbReference type="PANTHER" id="PTHR22617">
    <property type="entry name" value="CHEMOTAXIS SENSOR HISTIDINE KINASE-RELATED"/>
    <property type="match status" value="1"/>
</dbReference>
<dbReference type="STRING" id="555778.Hneap_0724"/>
<dbReference type="SMART" id="SM00260">
    <property type="entry name" value="CheW"/>
    <property type="match status" value="1"/>
</dbReference>
<evidence type="ECO:0000313" key="3">
    <source>
        <dbReference type="Proteomes" id="UP000009102"/>
    </source>
</evidence>
<dbReference type="KEGG" id="hna:Hneap_0724"/>
<evidence type="ECO:0000313" key="2">
    <source>
        <dbReference type="EMBL" id="ACX95573.1"/>
    </source>
</evidence>
<protein>
    <submittedName>
        <fullName evidence="2">CheW protein</fullName>
    </submittedName>
</protein>
<gene>
    <name evidence="2" type="ordered locus">Hneap_0724</name>
</gene>
<dbReference type="Gene3D" id="2.40.50.180">
    <property type="entry name" value="CheA-289, Domain 4"/>
    <property type="match status" value="1"/>
</dbReference>
<dbReference type="eggNOG" id="COG0835">
    <property type="taxonomic scope" value="Bacteria"/>
</dbReference>
<dbReference type="GO" id="GO:0007165">
    <property type="term" value="P:signal transduction"/>
    <property type="evidence" value="ECO:0007669"/>
    <property type="project" value="InterPro"/>
</dbReference>
<dbReference type="InterPro" id="IPR002545">
    <property type="entry name" value="CheW-lke_dom"/>
</dbReference>
<proteinExistence type="predicted"/>
<dbReference type="RefSeq" id="WP_012823609.1">
    <property type="nucleotide sequence ID" value="NC_013422.1"/>
</dbReference>
<name>D0KYQ0_HALNC</name>
<dbReference type="InterPro" id="IPR039315">
    <property type="entry name" value="CheW"/>
</dbReference>
<dbReference type="AlphaFoldDB" id="D0KYQ0"/>
<sequence>MSQNDYSRMEDHLDDMGLEQGPTVVTRWVSFTVADETYALNVLDVQEVLRAAEITPIPGAHPAIRGIINLRGNVVTILDARIFFSLPEKPFDDDSRIMVAELRSGEVAGIVVDSVAEVIALDEELVKEAKRSSSDEGSSHILGVVTQQSEKGNDKLIILVDLKGLSDLGEK</sequence>
<dbReference type="GO" id="GO:0006935">
    <property type="term" value="P:chemotaxis"/>
    <property type="evidence" value="ECO:0007669"/>
    <property type="project" value="InterPro"/>
</dbReference>
<dbReference type="Proteomes" id="UP000009102">
    <property type="component" value="Chromosome"/>
</dbReference>
<feature type="domain" description="CheW-like" evidence="1">
    <location>
        <begin position="25"/>
        <end position="171"/>
    </location>
</feature>
<dbReference type="EMBL" id="CP001801">
    <property type="protein sequence ID" value="ACX95573.1"/>
    <property type="molecule type" value="Genomic_DNA"/>
</dbReference>
<dbReference type="SUPFAM" id="SSF50341">
    <property type="entry name" value="CheW-like"/>
    <property type="match status" value="1"/>
</dbReference>
<accession>D0KYQ0</accession>
<dbReference type="PANTHER" id="PTHR22617:SF23">
    <property type="entry name" value="CHEMOTAXIS PROTEIN CHEW"/>
    <property type="match status" value="1"/>
</dbReference>
<dbReference type="Gene3D" id="2.30.30.40">
    <property type="entry name" value="SH3 Domains"/>
    <property type="match status" value="1"/>
</dbReference>
<evidence type="ECO:0000259" key="1">
    <source>
        <dbReference type="PROSITE" id="PS50851"/>
    </source>
</evidence>
<dbReference type="GO" id="GO:0005829">
    <property type="term" value="C:cytosol"/>
    <property type="evidence" value="ECO:0007669"/>
    <property type="project" value="TreeGrafter"/>
</dbReference>
<reference evidence="2 3" key="1">
    <citation type="submission" date="2009-10" db="EMBL/GenBank/DDBJ databases">
        <title>Complete sequence of Halothiobacillus neapolitanus c2.</title>
        <authorList>
            <consortium name="US DOE Joint Genome Institute"/>
            <person name="Lucas S."/>
            <person name="Copeland A."/>
            <person name="Lapidus A."/>
            <person name="Glavina del Rio T."/>
            <person name="Tice H."/>
            <person name="Bruce D."/>
            <person name="Goodwin L."/>
            <person name="Pitluck S."/>
            <person name="Davenport K."/>
            <person name="Brettin T."/>
            <person name="Detter J.C."/>
            <person name="Han C."/>
            <person name="Tapia R."/>
            <person name="Larimer F."/>
            <person name="Land M."/>
            <person name="Hauser L."/>
            <person name="Kyrpides N."/>
            <person name="Mikhailova N."/>
            <person name="Kerfeld C."/>
            <person name="Cannon G."/>
            <person name="Heinhort S."/>
        </authorList>
    </citation>
    <scope>NUCLEOTIDE SEQUENCE [LARGE SCALE GENOMIC DNA]</scope>
    <source>
        <strain evidence="3">ATCC 23641 / c2</strain>
    </source>
</reference>
<organism evidence="2 3">
    <name type="scientific">Halothiobacillus neapolitanus (strain ATCC 23641 / DSM 15147 / CIP 104769 / NCIMB 8539 / c2)</name>
    <name type="common">Thiobacillus neapolitanus</name>
    <dbReference type="NCBI Taxonomy" id="555778"/>
    <lineage>
        <taxon>Bacteria</taxon>
        <taxon>Pseudomonadati</taxon>
        <taxon>Pseudomonadota</taxon>
        <taxon>Gammaproteobacteria</taxon>
        <taxon>Chromatiales</taxon>
        <taxon>Halothiobacillaceae</taxon>
        <taxon>Halothiobacillus</taxon>
    </lineage>
</organism>
<keyword evidence="3" id="KW-1185">Reference proteome</keyword>